<proteinExistence type="predicted"/>
<dbReference type="InterPro" id="IPR046164">
    <property type="entry name" value="DUF6166"/>
</dbReference>
<dbReference type="AlphaFoldDB" id="A0A0B5KUK8"/>
<name>A0A0B5KUK8_9BACT</name>
<protein>
    <submittedName>
        <fullName evidence="1">Uncharacterized protein</fullName>
    </submittedName>
</protein>
<reference evidence="1" key="1">
    <citation type="journal article" date="2015" name="Environ. Microbiol.">
        <title>Pressure adaptation is linked to thermal adaptation in salt-saturated marine habitats.</title>
        <authorList>
            <consortium name="The MAMBA Consortium"/>
            <person name="Alcaide M."/>
            <person name="Stogios P.J."/>
            <person name="Lafraya A."/>
            <person name="Tchigvintsev A."/>
            <person name="Flick R."/>
            <person name="Bargiela R."/>
            <person name="Chernikova T.N."/>
            <person name="Reva O.N."/>
            <person name="Hai T."/>
            <person name="Leggewie C.C."/>
            <person name="Katzke N."/>
            <person name="La Cono V."/>
            <person name="Matesanz R."/>
            <person name="Jebbar M."/>
            <person name="Jaeger K.E."/>
            <person name="Yakimov M.M."/>
            <person name="Yakunin A.F."/>
            <person name="Golyshin P.N."/>
            <person name="Golyshina O.V."/>
            <person name="Savchenko A."/>
            <person name="Ferrer M."/>
        </authorList>
    </citation>
    <scope>NUCLEOTIDE SEQUENCE</scope>
</reference>
<evidence type="ECO:0000313" key="1">
    <source>
        <dbReference type="EMBL" id="AJG38120.1"/>
    </source>
</evidence>
<dbReference type="EMBL" id="KF831421">
    <property type="protein sequence ID" value="AJG38120.1"/>
    <property type="molecule type" value="Genomic_DNA"/>
</dbReference>
<accession>A0A0B5KUK8</accession>
<sequence>MTVYAGCKHNNGIGHQLVTKDDGLLPTGPSRGFAKHSVEFNWGYEGSGPAQLALAIILDVTGDRDIALRYYQDFKRAFVAGWGDSWQITSVEVTDWLEFEAEPHWIPSNPDRLPGDDD</sequence>
<dbReference type="Pfam" id="PF19663">
    <property type="entry name" value="DUF6166"/>
    <property type="match status" value="1"/>
</dbReference>
<organism evidence="1">
    <name type="scientific">bacterium enrichment culture clone fosmid MGS-K1</name>
    <dbReference type="NCBI Taxonomy" id="1549356"/>
    <lineage>
        <taxon>Bacteria</taxon>
        <taxon>environmental samples</taxon>
    </lineage>
</organism>